<keyword evidence="3" id="KW-0560">Oxidoreductase</keyword>
<evidence type="ECO:0000259" key="6">
    <source>
        <dbReference type="Pfam" id="PF13472"/>
    </source>
</evidence>
<feature type="domain" description="SGNH hydrolase-type esterase" evidence="6">
    <location>
        <begin position="47"/>
        <end position="213"/>
    </location>
</feature>
<keyword evidence="1" id="KW-0004">4Fe-4S</keyword>
<keyword evidence="4" id="KW-0408">Iron</keyword>
<reference evidence="7 8" key="1">
    <citation type="submission" date="2019-02" db="EMBL/GenBank/DDBJ databases">
        <title>Deep-cultivation of Planctomycetes and their phenomic and genomic characterization uncovers novel biology.</title>
        <authorList>
            <person name="Wiegand S."/>
            <person name="Jogler M."/>
            <person name="Boedeker C."/>
            <person name="Pinto D."/>
            <person name="Vollmers J."/>
            <person name="Rivas-Marin E."/>
            <person name="Kohn T."/>
            <person name="Peeters S.H."/>
            <person name="Heuer A."/>
            <person name="Rast P."/>
            <person name="Oberbeckmann S."/>
            <person name="Bunk B."/>
            <person name="Jeske O."/>
            <person name="Meyerdierks A."/>
            <person name="Storesund J.E."/>
            <person name="Kallscheuer N."/>
            <person name="Luecker S."/>
            <person name="Lage O.M."/>
            <person name="Pohl T."/>
            <person name="Merkel B.J."/>
            <person name="Hornburger P."/>
            <person name="Mueller R.-W."/>
            <person name="Bruemmer F."/>
            <person name="Labrenz M."/>
            <person name="Spormann A.M."/>
            <person name="Op Den Camp H."/>
            <person name="Overmann J."/>
            <person name="Amann R."/>
            <person name="Jetten M.S.M."/>
            <person name="Mascher T."/>
            <person name="Medema M.H."/>
            <person name="Devos D.P."/>
            <person name="Kaster A.-K."/>
            <person name="Ovreas L."/>
            <person name="Rohde M."/>
            <person name="Galperin M.Y."/>
            <person name="Jogler C."/>
        </authorList>
    </citation>
    <scope>NUCLEOTIDE SEQUENCE [LARGE SCALE GENOMIC DNA]</scope>
    <source>
        <strain evidence="7 8">Pan54</strain>
    </source>
</reference>
<dbReference type="Pfam" id="PF13472">
    <property type="entry name" value="Lipase_GDSL_2"/>
    <property type="match status" value="1"/>
</dbReference>
<evidence type="ECO:0000256" key="2">
    <source>
        <dbReference type="ARBA" id="ARBA00022723"/>
    </source>
</evidence>
<sequence>MQSQSGNNEPSTKSKLWQRLHFEKVLVMGLLFFLCTSGAECREPSGPTVHNLGIPGANSREGLARLPRVLSEQPDHVVIFFGMNDALNSKKLLGLAEFKKNLTAMVTLARKSHVKSVLLVTIQPIDPAYLAERHPQHPQRERLQEHLAEYDQAVREVARQTEAILVDWRARFLAESPGDTIEDAVADRRECLNLCVANSGTRNGNHPTAQGYRFLADEVAQGLRGRVKMGEEIACFGDSLTHGSQMKGQGTATEQTYPAYLHRMLSEDPLYDVVVYGDSSAGVVAAVQAARMGKRVVLISPHGKVGGLTGSGLGATDIPEFQSVGGISREFYQRIFKYYSDPAAWPRDKPESYFESIRHRVFTGRNLNLKMMWVFEPSVARLVFESMLEEAGVVVIRNERLDLADAVRMVDGSIHSIRMESGREIRGRVFIDTSYEGDLMAKAGVSYFVGREPNSQYGETLNGILPGPVVGKDGVSISPYVVENDPDSGYLPYLLPDTPGKRGEGDRRIQAYCYRMTLTDAKENMRRITKPANYNPLWFEHYARLLAIDPHAGINSGIITVTPMPNRKIDINHCDFVGANTEWPEAGYERRAEIAQMHKDYALGKVWFLQNDPRVPQPLRDKMAKYGLPKDEFTDTDNFPYQIYVREARRMQSDYVMIELDIIGKRACDDSVGVGSYWFDSHVVSRFVDAEDKVREEGGFWKKRYNYPISYRSLRPRKHECTNLLVPVCLSASHAAYGSIRMEPVYMVLGQSAGTAAAIAIENGSSVQDVDYTELRKQLWADGQILKP</sequence>
<dbReference type="GO" id="GO:0016788">
    <property type="term" value="F:hydrolase activity, acting on ester bonds"/>
    <property type="evidence" value="ECO:0007669"/>
    <property type="project" value="UniProtKB-ARBA"/>
</dbReference>
<dbReference type="GO" id="GO:0051539">
    <property type="term" value="F:4 iron, 4 sulfur cluster binding"/>
    <property type="evidence" value="ECO:0007669"/>
    <property type="project" value="UniProtKB-KW"/>
</dbReference>
<dbReference type="Proteomes" id="UP000316095">
    <property type="component" value="Unassembled WGS sequence"/>
</dbReference>
<comment type="caution">
    <text evidence="7">The sequence shown here is derived from an EMBL/GenBank/DDBJ whole genome shotgun (WGS) entry which is preliminary data.</text>
</comment>
<organism evidence="7 8">
    <name type="scientific">Rubinisphaera italica</name>
    <dbReference type="NCBI Taxonomy" id="2527969"/>
    <lineage>
        <taxon>Bacteria</taxon>
        <taxon>Pseudomonadati</taxon>
        <taxon>Planctomycetota</taxon>
        <taxon>Planctomycetia</taxon>
        <taxon>Planctomycetales</taxon>
        <taxon>Planctomycetaceae</taxon>
        <taxon>Rubinisphaera</taxon>
    </lineage>
</organism>
<proteinExistence type="predicted"/>
<dbReference type="GO" id="GO:0046872">
    <property type="term" value="F:metal ion binding"/>
    <property type="evidence" value="ECO:0007669"/>
    <property type="project" value="UniProtKB-KW"/>
</dbReference>
<evidence type="ECO:0000256" key="4">
    <source>
        <dbReference type="ARBA" id="ARBA00023004"/>
    </source>
</evidence>
<dbReference type="AlphaFoldDB" id="A0A5C5XCK7"/>
<dbReference type="EMBL" id="SJPG01000001">
    <property type="protein sequence ID" value="TWT60786.1"/>
    <property type="molecule type" value="Genomic_DNA"/>
</dbReference>
<evidence type="ECO:0000313" key="7">
    <source>
        <dbReference type="EMBL" id="TWT60786.1"/>
    </source>
</evidence>
<dbReference type="Gene3D" id="3.50.50.60">
    <property type="entry name" value="FAD/NAD(P)-binding domain"/>
    <property type="match status" value="1"/>
</dbReference>
<dbReference type="InterPro" id="IPR036514">
    <property type="entry name" value="SGNH_hydro_sf"/>
</dbReference>
<evidence type="ECO:0000313" key="8">
    <source>
        <dbReference type="Proteomes" id="UP000316095"/>
    </source>
</evidence>
<dbReference type="SUPFAM" id="SSF51905">
    <property type="entry name" value="FAD/NAD(P)-binding domain"/>
    <property type="match status" value="1"/>
</dbReference>
<dbReference type="GO" id="GO:0016491">
    <property type="term" value="F:oxidoreductase activity"/>
    <property type="evidence" value="ECO:0007669"/>
    <property type="project" value="UniProtKB-KW"/>
</dbReference>
<protein>
    <submittedName>
        <fullName evidence="7">FAD dependent oxidoreductase</fullName>
    </submittedName>
</protein>
<evidence type="ECO:0000256" key="1">
    <source>
        <dbReference type="ARBA" id="ARBA00022485"/>
    </source>
</evidence>
<dbReference type="Gene3D" id="3.40.50.1110">
    <property type="entry name" value="SGNH hydrolase"/>
    <property type="match status" value="1"/>
</dbReference>
<evidence type="ECO:0000256" key="5">
    <source>
        <dbReference type="ARBA" id="ARBA00023014"/>
    </source>
</evidence>
<keyword evidence="8" id="KW-1185">Reference proteome</keyword>
<dbReference type="InterPro" id="IPR039650">
    <property type="entry name" value="HdrA-like"/>
</dbReference>
<dbReference type="InterPro" id="IPR036188">
    <property type="entry name" value="FAD/NAD-bd_sf"/>
</dbReference>
<dbReference type="SUPFAM" id="SSF52266">
    <property type="entry name" value="SGNH hydrolase"/>
    <property type="match status" value="1"/>
</dbReference>
<dbReference type="PANTHER" id="PTHR43498">
    <property type="entry name" value="FERREDOXIN:COB-COM HETERODISULFIDE REDUCTASE SUBUNIT A"/>
    <property type="match status" value="1"/>
</dbReference>
<accession>A0A5C5XCK7</accession>
<dbReference type="PANTHER" id="PTHR43498:SF1">
    <property type="entry name" value="COB--COM HETERODISULFIDE REDUCTASE IRON-SULFUR SUBUNIT A"/>
    <property type="match status" value="1"/>
</dbReference>
<dbReference type="InterPro" id="IPR013830">
    <property type="entry name" value="SGNH_hydro"/>
</dbReference>
<name>A0A5C5XCK7_9PLAN</name>
<dbReference type="Pfam" id="PF12831">
    <property type="entry name" value="FAD_oxidored"/>
    <property type="match status" value="1"/>
</dbReference>
<evidence type="ECO:0000256" key="3">
    <source>
        <dbReference type="ARBA" id="ARBA00023002"/>
    </source>
</evidence>
<keyword evidence="5" id="KW-0411">Iron-sulfur</keyword>
<gene>
    <name evidence="7" type="ORF">Pan54_15130</name>
</gene>
<keyword evidence="2" id="KW-0479">Metal-binding</keyword>
<dbReference type="OrthoDB" id="287984at2"/>